<dbReference type="RefSeq" id="WP_076628448.1">
    <property type="nucleotide sequence ID" value="NZ_CP019312.1"/>
</dbReference>
<name>A0A1P8MW91_9RHOB</name>
<dbReference type="Gene3D" id="3.20.20.450">
    <property type="entry name" value="EAL domain"/>
    <property type="match status" value="1"/>
</dbReference>
<dbReference type="Pfam" id="PF00563">
    <property type="entry name" value="EAL"/>
    <property type="match status" value="1"/>
</dbReference>
<gene>
    <name evidence="2" type="ORF">BWR18_11725</name>
</gene>
<dbReference type="PROSITE" id="PS50883">
    <property type="entry name" value="EAL"/>
    <property type="match status" value="1"/>
</dbReference>
<evidence type="ECO:0000259" key="1">
    <source>
        <dbReference type="PROSITE" id="PS50883"/>
    </source>
</evidence>
<sequence length="282" mass="31696">MKNKRFQNVPAGAENPLNAAVSARDRSTLSMVEQAVKHKQTLLAFQPVVIANDQRRVGFYEGLIRVMDDTGRIIPAKDFMPVVERAELGREIDVVALNMGLRTLHEHPDIRLSINMSARSIGYQSWMQTMNRWLKKDASVGERLILEITEGSAMDQPELVVDFMDRLSSRGICFALDDFGAGYTALRYFKDFFFDVLKIDMEFCHGIAGDPDTQALTAAIIQIGHHFDMLVVAEGVERAEDVEMLTQLGADCLQGFYFQAPQVRPNWLMDKQPAAKRAGQQA</sequence>
<dbReference type="STRING" id="299262.BWR18_11725"/>
<evidence type="ECO:0000313" key="2">
    <source>
        <dbReference type="EMBL" id="APX12273.1"/>
    </source>
</evidence>
<feature type="domain" description="EAL" evidence="1">
    <location>
        <begin position="25"/>
        <end position="275"/>
    </location>
</feature>
<dbReference type="CDD" id="cd01948">
    <property type="entry name" value="EAL"/>
    <property type="match status" value="1"/>
</dbReference>
<organism evidence="2 3">
    <name type="scientific">Tateyamaria omphalii</name>
    <dbReference type="NCBI Taxonomy" id="299262"/>
    <lineage>
        <taxon>Bacteria</taxon>
        <taxon>Pseudomonadati</taxon>
        <taxon>Pseudomonadota</taxon>
        <taxon>Alphaproteobacteria</taxon>
        <taxon>Rhodobacterales</taxon>
        <taxon>Roseobacteraceae</taxon>
        <taxon>Tateyamaria</taxon>
    </lineage>
</organism>
<proteinExistence type="predicted"/>
<protein>
    <submittedName>
        <fullName evidence="2">Diguanylate phosphodiesterase</fullName>
    </submittedName>
</protein>
<dbReference type="InterPro" id="IPR050706">
    <property type="entry name" value="Cyclic-di-GMP_PDE-like"/>
</dbReference>
<dbReference type="SUPFAM" id="SSF141868">
    <property type="entry name" value="EAL domain-like"/>
    <property type="match status" value="1"/>
</dbReference>
<dbReference type="PANTHER" id="PTHR33121">
    <property type="entry name" value="CYCLIC DI-GMP PHOSPHODIESTERASE PDEF"/>
    <property type="match status" value="1"/>
</dbReference>
<dbReference type="EMBL" id="CP019312">
    <property type="protein sequence ID" value="APX12273.1"/>
    <property type="molecule type" value="Genomic_DNA"/>
</dbReference>
<dbReference type="GO" id="GO:0071111">
    <property type="term" value="F:cyclic-guanylate-specific phosphodiesterase activity"/>
    <property type="evidence" value="ECO:0007669"/>
    <property type="project" value="InterPro"/>
</dbReference>
<dbReference type="SMART" id="SM00052">
    <property type="entry name" value="EAL"/>
    <property type="match status" value="1"/>
</dbReference>
<evidence type="ECO:0000313" key="3">
    <source>
        <dbReference type="Proteomes" id="UP000186336"/>
    </source>
</evidence>
<dbReference type="InterPro" id="IPR035919">
    <property type="entry name" value="EAL_sf"/>
</dbReference>
<dbReference type="InterPro" id="IPR001633">
    <property type="entry name" value="EAL_dom"/>
</dbReference>
<dbReference type="AlphaFoldDB" id="A0A1P8MW91"/>
<dbReference type="Proteomes" id="UP000186336">
    <property type="component" value="Chromosome"/>
</dbReference>
<dbReference type="KEGG" id="tom:BWR18_11725"/>
<accession>A0A1P8MW91</accession>
<dbReference type="OrthoDB" id="23692at2"/>
<reference evidence="2 3" key="1">
    <citation type="submission" date="2017-01" db="EMBL/GenBank/DDBJ databases">
        <title>Complete genome of Tateyamaria omphalii DOK1-4 isolated from seawater in Dokdo.</title>
        <authorList>
            <person name="Kim J.H."/>
            <person name="Chi W.-J."/>
        </authorList>
    </citation>
    <scope>NUCLEOTIDE SEQUENCE [LARGE SCALE GENOMIC DNA]</scope>
    <source>
        <strain evidence="2 3">DOK1-4</strain>
    </source>
</reference>
<keyword evidence="3" id="KW-1185">Reference proteome</keyword>
<dbReference type="PANTHER" id="PTHR33121:SF79">
    <property type="entry name" value="CYCLIC DI-GMP PHOSPHODIESTERASE PDED-RELATED"/>
    <property type="match status" value="1"/>
</dbReference>